<gene>
    <name evidence="2" type="ORF">B0T26DRAFT_727145</name>
</gene>
<accession>A0AA39ZZK7</accession>
<organism evidence="2 3">
    <name type="scientific">Lasiosphaeria miniovina</name>
    <dbReference type="NCBI Taxonomy" id="1954250"/>
    <lineage>
        <taxon>Eukaryota</taxon>
        <taxon>Fungi</taxon>
        <taxon>Dikarya</taxon>
        <taxon>Ascomycota</taxon>
        <taxon>Pezizomycotina</taxon>
        <taxon>Sordariomycetes</taxon>
        <taxon>Sordariomycetidae</taxon>
        <taxon>Sordariales</taxon>
        <taxon>Lasiosphaeriaceae</taxon>
        <taxon>Lasiosphaeria</taxon>
    </lineage>
</organism>
<dbReference type="AlphaFoldDB" id="A0AA39ZZK7"/>
<dbReference type="Proteomes" id="UP001172101">
    <property type="component" value="Unassembled WGS sequence"/>
</dbReference>
<sequence length="280" mass="31043">MAKWEEIREDLFEAVMQVQGPLTKEQHQQIVEIMQARGHNMGWNAIRYFCCFSLAFTLRQAAAGTGAGWGSALYYLPARILKLAVCLSPHTSSLPQPLFRLIFFGTRTSRLHHPPPCTEPDETALPPYVSGINRQKAITMGFRQLMNWHAEVHTDLLMAFVAHFRPSPDDYTAITAAVSDKYQFSRGALMQHLQKLRRKEGGAAAGGAESAPSASGTPKTPRKRSATNTPAKTSAKRKAKKQDSEEDDDEFDNKTPSKKVKKEEGLSDQELPPNGFSDAA</sequence>
<evidence type="ECO:0000256" key="1">
    <source>
        <dbReference type="SAM" id="MobiDB-lite"/>
    </source>
</evidence>
<feature type="region of interest" description="Disordered" evidence="1">
    <location>
        <begin position="197"/>
        <end position="280"/>
    </location>
</feature>
<feature type="compositionally biased region" description="Low complexity" evidence="1">
    <location>
        <begin position="206"/>
        <end position="216"/>
    </location>
</feature>
<protein>
    <submittedName>
        <fullName evidence="2">Uncharacterized protein</fullName>
    </submittedName>
</protein>
<evidence type="ECO:0000313" key="2">
    <source>
        <dbReference type="EMBL" id="KAK0706568.1"/>
    </source>
</evidence>
<keyword evidence="3" id="KW-1185">Reference proteome</keyword>
<evidence type="ECO:0000313" key="3">
    <source>
        <dbReference type="Proteomes" id="UP001172101"/>
    </source>
</evidence>
<dbReference type="EMBL" id="JAUIRO010000007">
    <property type="protein sequence ID" value="KAK0706568.1"/>
    <property type="molecule type" value="Genomic_DNA"/>
</dbReference>
<reference evidence="2" key="1">
    <citation type="submission" date="2023-06" db="EMBL/GenBank/DDBJ databases">
        <title>Genome-scale phylogeny and comparative genomics of the fungal order Sordariales.</title>
        <authorList>
            <consortium name="Lawrence Berkeley National Laboratory"/>
            <person name="Hensen N."/>
            <person name="Bonometti L."/>
            <person name="Westerberg I."/>
            <person name="Brannstrom I.O."/>
            <person name="Guillou S."/>
            <person name="Cros-Aarteil S."/>
            <person name="Calhoun S."/>
            <person name="Haridas S."/>
            <person name="Kuo A."/>
            <person name="Mondo S."/>
            <person name="Pangilinan J."/>
            <person name="Riley R."/>
            <person name="LaButti K."/>
            <person name="Andreopoulos B."/>
            <person name="Lipzen A."/>
            <person name="Chen C."/>
            <person name="Yanf M."/>
            <person name="Daum C."/>
            <person name="Ng V."/>
            <person name="Clum A."/>
            <person name="Steindorff A."/>
            <person name="Ohm R."/>
            <person name="Martin F."/>
            <person name="Silar P."/>
            <person name="Natvig D."/>
            <person name="Lalanne C."/>
            <person name="Gautier V."/>
            <person name="Ament-velasquez S.L."/>
            <person name="Kruys A."/>
            <person name="Hutchinson M.I."/>
            <person name="Powell A.J."/>
            <person name="Barry K."/>
            <person name="Miller A.N."/>
            <person name="Grigoriev I.V."/>
            <person name="Debuchy R."/>
            <person name="Gladieux P."/>
            <person name="Thoren M.H."/>
            <person name="Johannesson H."/>
        </authorList>
    </citation>
    <scope>NUCLEOTIDE SEQUENCE</scope>
    <source>
        <strain evidence="2">SMH2392-1A</strain>
    </source>
</reference>
<proteinExistence type="predicted"/>
<name>A0AA39ZZK7_9PEZI</name>
<dbReference type="RefSeq" id="XP_060291662.1">
    <property type="nucleotide sequence ID" value="XM_060442847.1"/>
</dbReference>
<comment type="caution">
    <text evidence="2">The sequence shown here is derived from an EMBL/GenBank/DDBJ whole genome shotgun (WGS) entry which is preliminary data.</text>
</comment>
<dbReference type="GeneID" id="85326117"/>